<sequence>MTTNKHYNQESAEDDKPPDIRPRPVRPWRVAVIANIKGETPIPEDAPPDAGAEFDSPRTIQAIREAIESDGHTTVFLQADSNLPQALHEYCPDICFNIAEGLGGDGREAQVPALLEMLKIPYTASRVVTSAISLEKTLTKRIWRDHHLPTAAFQEFETPDDPISPDLHYPLFVKPVREGTGMGTDEHSVVFDELQLRQRVRWVIETYHQPALVETYLSGREFTVAVMGGPHARQYSRHPEWYAEDGFHRFPIMEIYHQTSVTPGIYGHEAKQRYPGEEGAPLYLCPAAIDEALAEQLNDLAIRAHKAIGALDISRVDIRLGSDGKPYLMEINTLPGLSPGYSDLCMIAAAEGITYRDLILEILYLGAARYGLLNAQPPRLVQFKQRVPIHATTITASLIK</sequence>
<dbReference type="PANTHER" id="PTHR23132:SF23">
    <property type="entry name" value="D-ALANINE--D-ALANINE LIGASE B"/>
    <property type="match status" value="1"/>
</dbReference>
<dbReference type="SUPFAM" id="SSF52440">
    <property type="entry name" value="PreATP-grasp domain"/>
    <property type="match status" value="1"/>
</dbReference>
<protein>
    <recommendedName>
        <fullName evidence="12">ATP-grasp domain-containing protein</fullName>
    </recommendedName>
</protein>
<dbReference type="InterPro" id="IPR013815">
    <property type="entry name" value="ATP_grasp_subdomain_1"/>
</dbReference>
<dbReference type="Proteomes" id="UP001254165">
    <property type="component" value="Unassembled WGS sequence"/>
</dbReference>
<evidence type="ECO:0000259" key="12">
    <source>
        <dbReference type="PROSITE" id="PS50975"/>
    </source>
</evidence>
<evidence type="ECO:0000256" key="9">
    <source>
        <dbReference type="ARBA" id="ARBA00023316"/>
    </source>
</evidence>
<dbReference type="InterPro" id="IPR011095">
    <property type="entry name" value="Dala_Dala_lig_C"/>
</dbReference>
<evidence type="ECO:0000256" key="7">
    <source>
        <dbReference type="ARBA" id="ARBA00022960"/>
    </source>
</evidence>
<dbReference type="PROSITE" id="PS00844">
    <property type="entry name" value="DALA_DALA_LIGASE_2"/>
    <property type="match status" value="1"/>
</dbReference>
<keyword evidence="5 10" id="KW-0547">Nucleotide-binding</keyword>
<evidence type="ECO:0000256" key="11">
    <source>
        <dbReference type="SAM" id="MobiDB-lite"/>
    </source>
</evidence>
<evidence type="ECO:0000256" key="8">
    <source>
        <dbReference type="ARBA" id="ARBA00022984"/>
    </source>
</evidence>
<dbReference type="InterPro" id="IPR000291">
    <property type="entry name" value="D-Ala_lig_Van_CS"/>
</dbReference>
<evidence type="ECO:0000313" key="14">
    <source>
        <dbReference type="Proteomes" id="UP001254165"/>
    </source>
</evidence>
<evidence type="ECO:0000256" key="1">
    <source>
        <dbReference type="ARBA" id="ARBA00004496"/>
    </source>
</evidence>
<dbReference type="InterPro" id="IPR011761">
    <property type="entry name" value="ATP-grasp"/>
</dbReference>
<dbReference type="PROSITE" id="PS50975">
    <property type="entry name" value="ATP_GRASP"/>
    <property type="match status" value="1"/>
</dbReference>
<dbReference type="SUPFAM" id="SSF56059">
    <property type="entry name" value="Glutathione synthetase ATP-binding domain-like"/>
    <property type="match status" value="1"/>
</dbReference>
<dbReference type="InterPro" id="IPR016185">
    <property type="entry name" value="PreATP-grasp_dom_sf"/>
</dbReference>
<evidence type="ECO:0000256" key="3">
    <source>
        <dbReference type="ARBA" id="ARBA00022490"/>
    </source>
</evidence>
<feature type="compositionally biased region" description="Polar residues" evidence="11">
    <location>
        <begin position="1"/>
        <end position="10"/>
    </location>
</feature>
<dbReference type="PANTHER" id="PTHR23132">
    <property type="entry name" value="D-ALANINE--D-ALANINE LIGASE"/>
    <property type="match status" value="1"/>
</dbReference>
<feature type="domain" description="ATP-grasp" evidence="12">
    <location>
        <begin position="140"/>
        <end position="364"/>
    </location>
</feature>
<organism evidence="13 14">
    <name type="scientific">Thermanaerothrix solaris</name>
    <dbReference type="NCBI Taxonomy" id="3058434"/>
    <lineage>
        <taxon>Bacteria</taxon>
        <taxon>Bacillati</taxon>
        <taxon>Chloroflexota</taxon>
        <taxon>Anaerolineae</taxon>
        <taxon>Anaerolineales</taxon>
        <taxon>Anaerolineaceae</taxon>
        <taxon>Thermanaerothrix</taxon>
    </lineage>
</organism>
<gene>
    <name evidence="13" type="ORF">QYE77_00485</name>
</gene>
<keyword evidence="14" id="KW-1185">Reference proteome</keyword>
<evidence type="ECO:0000256" key="10">
    <source>
        <dbReference type="PROSITE-ProRule" id="PRU00409"/>
    </source>
</evidence>
<dbReference type="EMBL" id="JAUHMF010000001">
    <property type="protein sequence ID" value="MDT8896727.1"/>
    <property type="molecule type" value="Genomic_DNA"/>
</dbReference>
<dbReference type="Pfam" id="PF07478">
    <property type="entry name" value="Dala_Dala_lig_C"/>
    <property type="match status" value="1"/>
</dbReference>
<evidence type="ECO:0000256" key="2">
    <source>
        <dbReference type="ARBA" id="ARBA00010871"/>
    </source>
</evidence>
<proteinExistence type="inferred from homology"/>
<dbReference type="RefSeq" id="WP_315623204.1">
    <property type="nucleotide sequence ID" value="NZ_JAUHMF010000001.1"/>
</dbReference>
<comment type="similarity">
    <text evidence="2">Belongs to the D-alanine--D-alanine ligase family.</text>
</comment>
<comment type="caution">
    <text evidence="13">The sequence shown here is derived from an EMBL/GenBank/DDBJ whole genome shotgun (WGS) entry which is preliminary data.</text>
</comment>
<feature type="region of interest" description="Disordered" evidence="11">
    <location>
        <begin position="1"/>
        <end position="25"/>
    </location>
</feature>
<keyword evidence="4" id="KW-0436">Ligase</keyword>
<evidence type="ECO:0000256" key="6">
    <source>
        <dbReference type="ARBA" id="ARBA00022840"/>
    </source>
</evidence>
<evidence type="ECO:0000313" key="13">
    <source>
        <dbReference type="EMBL" id="MDT8896727.1"/>
    </source>
</evidence>
<accession>A0ABU3NIV9</accession>
<evidence type="ECO:0000256" key="5">
    <source>
        <dbReference type="ARBA" id="ARBA00022741"/>
    </source>
</evidence>
<keyword evidence="9" id="KW-0961">Cell wall biogenesis/degradation</keyword>
<dbReference type="Gene3D" id="3.40.50.20">
    <property type="match status" value="1"/>
</dbReference>
<reference evidence="13 14" key="1">
    <citation type="submission" date="2023-07" db="EMBL/GenBank/DDBJ databases">
        <title>Novel species of Thermanaerothrix with wide hydrolytic capabilities.</title>
        <authorList>
            <person name="Zayulina K.S."/>
            <person name="Podosokorskaya O.A."/>
            <person name="Elcheninov A.G."/>
        </authorList>
    </citation>
    <scope>NUCLEOTIDE SEQUENCE [LARGE SCALE GENOMIC DNA]</scope>
    <source>
        <strain evidence="13 14">4228-RoL</strain>
    </source>
</reference>
<dbReference type="Gene3D" id="3.30.470.20">
    <property type="entry name" value="ATP-grasp fold, B domain"/>
    <property type="match status" value="1"/>
</dbReference>
<evidence type="ECO:0000256" key="4">
    <source>
        <dbReference type="ARBA" id="ARBA00022598"/>
    </source>
</evidence>
<dbReference type="Gene3D" id="3.30.1490.20">
    <property type="entry name" value="ATP-grasp fold, A domain"/>
    <property type="match status" value="1"/>
</dbReference>
<comment type="subcellular location">
    <subcellularLocation>
        <location evidence="1">Cytoplasm</location>
    </subcellularLocation>
</comment>
<keyword evidence="6 10" id="KW-0067">ATP-binding</keyword>
<keyword evidence="3" id="KW-0963">Cytoplasm</keyword>
<keyword evidence="8" id="KW-0573">Peptidoglycan synthesis</keyword>
<keyword evidence="7" id="KW-0133">Cell shape</keyword>
<name>A0ABU3NIV9_9CHLR</name>